<gene>
    <name evidence="3" type="ORF">PIB30_117999</name>
</gene>
<evidence type="ECO:0000256" key="1">
    <source>
        <dbReference type="SAM" id="MobiDB-lite"/>
    </source>
</evidence>
<dbReference type="EMBL" id="JASCZI010030244">
    <property type="protein sequence ID" value="MED6119685.1"/>
    <property type="molecule type" value="Genomic_DNA"/>
</dbReference>
<feature type="region of interest" description="Disordered" evidence="1">
    <location>
        <begin position="115"/>
        <end position="143"/>
    </location>
</feature>
<protein>
    <submittedName>
        <fullName evidence="3">Uncharacterized protein</fullName>
    </submittedName>
</protein>
<reference evidence="3 4" key="1">
    <citation type="journal article" date="2023" name="Plants (Basel)">
        <title>Bridging the Gap: Combining Genomics and Transcriptomics Approaches to Understand Stylosanthes scabra, an Orphan Legume from the Brazilian Caatinga.</title>
        <authorList>
            <person name="Ferreira-Neto J.R.C."/>
            <person name="da Silva M.D."/>
            <person name="Binneck E."/>
            <person name="de Melo N.F."/>
            <person name="da Silva R.H."/>
            <person name="de Melo A.L.T.M."/>
            <person name="Pandolfi V."/>
            <person name="Bustamante F.O."/>
            <person name="Brasileiro-Vidal A.C."/>
            <person name="Benko-Iseppon A.M."/>
        </authorList>
    </citation>
    <scope>NUCLEOTIDE SEQUENCE [LARGE SCALE GENOMIC DNA]</scope>
    <source>
        <tissue evidence="3">Leaves</tissue>
    </source>
</reference>
<dbReference type="Proteomes" id="UP001341840">
    <property type="component" value="Unassembled WGS sequence"/>
</dbReference>
<name>A0ABU6R6Y0_9FABA</name>
<keyword evidence="4" id="KW-1185">Reference proteome</keyword>
<evidence type="ECO:0000313" key="4">
    <source>
        <dbReference type="Proteomes" id="UP001341840"/>
    </source>
</evidence>
<keyword evidence="2" id="KW-0732">Signal</keyword>
<evidence type="ECO:0000256" key="2">
    <source>
        <dbReference type="SAM" id="SignalP"/>
    </source>
</evidence>
<evidence type="ECO:0000313" key="3">
    <source>
        <dbReference type="EMBL" id="MED6119685.1"/>
    </source>
</evidence>
<feature type="compositionally biased region" description="Basic residues" evidence="1">
    <location>
        <begin position="134"/>
        <end position="143"/>
    </location>
</feature>
<feature type="signal peptide" evidence="2">
    <location>
        <begin position="1"/>
        <end position="23"/>
    </location>
</feature>
<feature type="chain" id="PRO_5045490809" evidence="2">
    <location>
        <begin position="24"/>
        <end position="143"/>
    </location>
</feature>
<proteinExistence type="predicted"/>
<sequence length="143" mass="16759">MAKNGVTLAISIMLTILVMICSSIDTFHETISKQVWTSTTSYYIIVGRTSYSLDRCVNQCMRRYKNNNKSKKECILECIKRKCRQLYPNDEKKQLECIEYTVAIYNKKILRNPIDVGKTPKESRKPRNQIQSSKSRRKNIKKK</sequence>
<accession>A0ABU6R6Y0</accession>
<comment type="caution">
    <text evidence="3">The sequence shown here is derived from an EMBL/GenBank/DDBJ whole genome shotgun (WGS) entry which is preliminary data.</text>
</comment>
<organism evidence="3 4">
    <name type="scientific">Stylosanthes scabra</name>
    <dbReference type="NCBI Taxonomy" id="79078"/>
    <lineage>
        <taxon>Eukaryota</taxon>
        <taxon>Viridiplantae</taxon>
        <taxon>Streptophyta</taxon>
        <taxon>Embryophyta</taxon>
        <taxon>Tracheophyta</taxon>
        <taxon>Spermatophyta</taxon>
        <taxon>Magnoliopsida</taxon>
        <taxon>eudicotyledons</taxon>
        <taxon>Gunneridae</taxon>
        <taxon>Pentapetalae</taxon>
        <taxon>rosids</taxon>
        <taxon>fabids</taxon>
        <taxon>Fabales</taxon>
        <taxon>Fabaceae</taxon>
        <taxon>Papilionoideae</taxon>
        <taxon>50 kb inversion clade</taxon>
        <taxon>dalbergioids sensu lato</taxon>
        <taxon>Dalbergieae</taxon>
        <taxon>Pterocarpus clade</taxon>
        <taxon>Stylosanthes</taxon>
    </lineage>
</organism>